<dbReference type="PANTHER" id="PTHR11799:SF12">
    <property type="entry name" value="PARAOXONASE-RELATED"/>
    <property type="match status" value="1"/>
</dbReference>
<sequence length="337" mass="37339">MRVFQHVSNHVPGPCRFFEGVEQGSEDIVLTSSGLAFISSGLTPRGFNLDPVYSSFVPRIFVFDFQNPSNGAKKVNIVPRSLEEDFVPHGLSVHEYDLGGVRLFVVNHAKGHEERVEIFRFDAASNSLNYIRSVTHPLLYSLNDIVAIGPESFYATNDKYSTGFYSRNVETWLLLPWSNVVYYGDGEATIVADGFRTANGINLSPDGNFVYVADSNTGVVSVYHRQEDDTLRRSHDISLHTTVDNVFVDAKSGNLSVGAHPKPIQLAEHFQNASRPCGSQVLRVENPAEKDARITEVYSDDGRSGLWGSTVGCYHNKQLLIGTVNHKLMLCTIDVPL</sequence>
<dbReference type="EMBL" id="OV696698">
    <property type="protein sequence ID" value="CAH1242945.1"/>
    <property type="molecule type" value="Genomic_DNA"/>
</dbReference>
<evidence type="ECO:0000256" key="2">
    <source>
        <dbReference type="ARBA" id="ARBA00008595"/>
    </source>
</evidence>
<feature type="binding site" evidence="7">
    <location>
        <position position="26"/>
    </location>
    <ligand>
        <name>Ca(2+)</name>
        <dbReference type="ChEBI" id="CHEBI:29108"/>
        <label>1</label>
        <note>catalytic</note>
    </ligand>
</feature>
<dbReference type="EC" id="3.1.1.2" evidence="9"/>
<dbReference type="InterPro" id="IPR002640">
    <property type="entry name" value="Arylesterase"/>
</dbReference>
<feature type="binding site" evidence="7">
    <location>
        <position position="143"/>
    </location>
    <ligand>
        <name>Ca(2+)</name>
        <dbReference type="ChEBI" id="CHEBI:29108"/>
        <label>1</label>
        <note>catalytic</note>
    </ligand>
</feature>
<evidence type="ECO:0000256" key="9">
    <source>
        <dbReference type="RuleBase" id="RU368025"/>
    </source>
</evidence>
<comment type="cofactor">
    <cofactor evidence="7 9">
        <name>Ca(2+)</name>
        <dbReference type="ChEBI" id="CHEBI:29108"/>
    </cofactor>
    <text evidence="7 9">Binds 2 calcium ions per subunit.</text>
</comment>
<keyword evidence="11" id="KW-1185">Reference proteome</keyword>
<dbReference type="OrthoDB" id="423498at2759"/>
<keyword evidence="5 9" id="KW-0325">Glycoprotein</keyword>
<evidence type="ECO:0000256" key="8">
    <source>
        <dbReference type="PIRSR" id="PIRSR602640-3"/>
    </source>
</evidence>
<reference evidence="10" key="1">
    <citation type="submission" date="2022-01" db="EMBL/GenBank/DDBJ databases">
        <authorList>
            <person name="Braso-Vives M."/>
        </authorList>
    </citation>
    <scope>NUCLEOTIDE SEQUENCE</scope>
</reference>
<dbReference type="PRINTS" id="PR01785">
    <property type="entry name" value="PARAOXONASE"/>
</dbReference>
<dbReference type="InterPro" id="IPR051288">
    <property type="entry name" value="Serum_paraoxonase/arylesterase"/>
</dbReference>
<dbReference type="Gene3D" id="2.120.10.30">
    <property type="entry name" value="TolB, C-terminal domain"/>
    <property type="match status" value="1"/>
</dbReference>
<dbReference type="PANTHER" id="PTHR11799">
    <property type="entry name" value="PARAOXONASE"/>
    <property type="match status" value="1"/>
</dbReference>
<dbReference type="InterPro" id="IPR011042">
    <property type="entry name" value="6-blade_b-propeller_TolB-like"/>
</dbReference>
<feature type="binding site" evidence="7">
    <location>
        <position position="199"/>
    </location>
    <ligand>
        <name>Ca(2+)</name>
        <dbReference type="ChEBI" id="CHEBI:29108"/>
        <label>1</label>
        <note>catalytic</note>
    </ligand>
</feature>
<keyword evidence="3 9" id="KW-0378">Hydrolase</keyword>
<evidence type="ECO:0000256" key="1">
    <source>
        <dbReference type="ARBA" id="ARBA00000368"/>
    </source>
</evidence>
<keyword evidence="7 9" id="KW-0106">Calcium</keyword>
<feature type="disulfide bond" description="In form B" evidence="8">
    <location>
        <begin position="15"/>
        <end position="331"/>
    </location>
</feature>
<dbReference type="AlphaFoldDB" id="A0A8J9YW74"/>
<feature type="binding site" evidence="7">
    <location>
        <position position="144"/>
    </location>
    <ligand>
        <name>Ca(2+)</name>
        <dbReference type="ChEBI" id="CHEBI:29108"/>
        <label>1</label>
        <note>catalytic</note>
    </ligand>
</feature>
<evidence type="ECO:0000313" key="11">
    <source>
        <dbReference type="Proteomes" id="UP000838412"/>
    </source>
</evidence>
<evidence type="ECO:0000256" key="5">
    <source>
        <dbReference type="ARBA" id="ARBA00023180"/>
    </source>
</evidence>
<dbReference type="GO" id="GO:0046872">
    <property type="term" value="F:metal ion binding"/>
    <property type="evidence" value="ECO:0007669"/>
    <property type="project" value="UniProtKB-KW"/>
</dbReference>
<protein>
    <recommendedName>
        <fullName evidence="9">Paraoxonase</fullName>
        <ecNumber evidence="9">3.1.1.2</ecNumber>
    </recommendedName>
</protein>
<evidence type="ECO:0000256" key="3">
    <source>
        <dbReference type="ARBA" id="ARBA00022801"/>
    </source>
</evidence>
<feature type="active site" description="Proton acceptor" evidence="6">
    <location>
        <position position="89"/>
    </location>
</feature>
<keyword evidence="7 9" id="KW-0479">Metal-binding</keyword>
<evidence type="ECO:0000256" key="6">
    <source>
        <dbReference type="PIRSR" id="PIRSR602640-1"/>
    </source>
</evidence>
<feature type="binding site" evidence="7">
    <location>
        <position position="27"/>
    </location>
    <ligand>
        <name>Ca(2+)</name>
        <dbReference type="ChEBI" id="CHEBI:29108"/>
        <label>1</label>
        <note>catalytic</note>
    </ligand>
</feature>
<accession>A0A8J9YW74</accession>
<dbReference type="GO" id="GO:0004064">
    <property type="term" value="F:arylesterase activity"/>
    <property type="evidence" value="ECO:0007669"/>
    <property type="project" value="UniProtKB-UniRule"/>
</dbReference>
<name>A0A8J9YW74_BRALA</name>
<dbReference type="Pfam" id="PF01731">
    <property type="entry name" value="Arylesterase"/>
    <property type="match status" value="1"/>
</dbReference>
<proteinExistence type="inferred from homology"/>
<organism evidence="10 11">
    <name type="scientific">Branchiostoma lanceolatum</name>
    <name type="common">Common lancelet</name>
    <name type="synonym">Amphioxus lanceolatum</name>
    <dbReference type="NCBI Taxonomy" id="7740"/>
    <lineage>
        <taxon>Eukaryota</taxon>
        <taxon>Metazoa</taxon>
        <taxon>Chordata</taxon>
        <taxon>Cephalochordata</taxon>
        <taxon>Leptocardii</taxon>
        <taxon>Amphioxiformes</taxon>
        <taxon>Branchiostomatidae</taxon>
        <taxon>Branchiostoma</taxon>
    </lineage>
</organism>
<comment type="similarity">
    <text evidence="2 9">Belongs to the paraoxonase family.</text>
</comment>
<feature type="binding site" evidence="7">
    <location>
        <position position="91"/>
    </location>
    <ligand>
        <name>Ca(2+)</name>
        <dbReference type="ChEBI" id="CHEBI:29108"/>
        <label>1</label>
        <note>catalytic</note>
    </ligand>
</feature>
<dbReference type="Proteomes" id="UP000838412">
    <property type="component" value="Chromosome 13"/>
</dbReference>
<feature type="binding site" evidence="7">
    <location>
        <position position="244"/>
    </location>
    <ligand>
        <name>Ca(2+)</name>
        <dbReference type="ChEBI" id="CHEBI:29108"/>
        <label>1</label>
        <note>catalytic</note>
    </ligand>
</feature>
<evidence type="ECO:0000256" key="4">
    <source>
        <dbReference type="ARBA" id="ARBA00023157"/>
    </source>
</evidence>
<keyword evidence="4 8" id="KW-1015">Disulfide bond</keyword>
<evidence type="ECO:0000256" key="7">
    <source>
        <dbReference type="PIRSR" id="PIRSR602640-2"/>
    </source>
</evidence>
<dbReference type="SUPFAM" id="SSF63829">
    <property type="entry name" value="Calcium-dependent phosphotriesterase"/>
    <property type="match status" value="1"/>
</dbReference>
<evidence type="ECO:0000313" key="10">
    <source>
        <dbReference type="EMBL" id="CAH1242945.1"/>
    </source>
</evidence>
<comment type="catalytic activity">
    <reaction evidence="1 9">
        <text>a phenyl acetate + H2O = a phenol + acetate + H(+)</text>
        <dbReference type="Rhea" id="RHEA:17309"/>
        <dbReference type="ChEBI" id="CHEBI:15377"/>
        <dbReference type="ChEBI" id="CHEBI:15378"/>
        <dbReference type="ChEBI" id="CHEBI:30089"/>
        <dbReference type="ChEBI" id="CHEBI:33853"/>
        <dbReference type="ChEBI" id="CHEBI:140310"/>
        <dbReference type="EC" id="3.1.1.2"/>
    </reaction>
</comment>
<gene>
    <name evidence="10" type="primary">PON1</name>
    <name evidence="10" type="ORF">BLAG_LOCUS6107</name>
</gene>
<feature type="binding site" evidence="7">
    <location>
        <position position="245"/>
    </location>
    <ligand>
        <name>Ca(2+)</name>
        <dbReference type="ChEBI" id="CHEBI:29108"/>
        <label>1</label>
        <note>catalytic</note>
    </ligand>
</feature>